<proteinExistence type="predicted"/>
<dbReference type="AlphaFoldDB" id="A0A0M4REE9"/>
<dbReference type="RefSeq" id="WP_023038730.1">
    <property type="nucleotide sequence ID" value="NZ_CP012713.1"/>
</dbReference>
<reference evidence="1 2" key="1">
    <citation type="submission" date="2015-09" db="EMBL/GenBank/DDBJ databases">
        <authorList>
            <person name="Jackson K.R."/>
            <person name="Lunt B.L."/>
            <person name="Fisher J.N.B."/>
            <person name="Gardner A.V."/>
            <person name="Bailey M.E."/>
            <person name="Deus L.M."/>
            <person name="Earl A.S."/>
            <person name="Gibby P.D."/>
            <person name="Hartmann K.A."/>
            <person name="Liu J.E."/>
            <person name="Manci A.M."/>
            <person name="Nielsen D.A."/>
            <person name="Solomon M.B."/>
            <person name="Breakwell D.P."/>
            <person name="Burnett S.H."/>
            <person name="Grose J.H."/>
        </authorList>
    </citation>
    <scope>NUCLEOTIDE SEQUENCE [LARGE SCALE GENOMIC DNA]</scope>
    <source>
        <strain evidence="1 2">KCOM 1279</strain>
    </source>
</reference>
<evidence type="ECO:0000313" key="1">
    <source>
        <dbReference type="EMBL" id="ALF17348.1"/>
    </source>
</evidence>
<evidence type="ECO:0000313" key="2">
    <source>
        <dbReference type="Proteomes" id="UP000063147"/>
    </source>
</evidence>
<protein>
    <submittedName>
        <fullName evidence="1">Uncharacterized protein</fullName>
    </submittedName>
</protein>
<sequence length="135" mass="16172">MRAKIIQEFKGEINDVKFINEQVYRTSEYLIENIENKFGEVSKNFVEDLKNTIEIAAYKYDTFDFKVFEESVINSLNEAKIAKELKINYEGIDWKMELINKNLRENKYIFKIEKEIERNSWENKIDKDKSKGLGR</sequence>
<dbReference type="Proteomes" id="UP000063147">
    <property type="component" value="Chromosome"/>
</dbReference>
<gene>
    <name evidence="1" type="ORF">RN98_03865</name>
</gene>
<dbReference type="PATRIC" id="fig|76859.3.peg.763"/>
<dbReference type="EMBL" id="CP012713">
    <property type="protein sequence ID" value="ALF17348.1"/>
    <property type="molecule type" value="Genomic_DNA"/>
</dbReference>
<accession>A0A0M4REE9</accession>
<dbReference type="OrthoDB" id="88927at2"/>
<organism evidence="1">
    <name type="scientific">Fusobacterium animalis</name>
    <dbReference type="NCBI Taxonomy" id="76859"/>
    <lineage>
        <taxon>Bacteria</taxon>
        <taxon>Fusobacteriati</taxon>
        <taxon>Fusobacteriota</taxon>
        <taxon>Fusobacteriia</taxon>
        <taxon>Fusobacteriales</taxon>
        <taxon>Fusobacteriaceae</taxon>
        <taxon>Fusobacterium</taxon>
    </lineage>
</organism>
<name>A0A0M4REE9_9FUSO</name>